<dbReference type="AlphaFoldDB" id="A0A6A6JHY8"/>
<protein>
    <submittedName>
        <fullName evidence="2">Uncharacterized protein</fullName>
    </submittedName>
</protein>
<name>A0A6A6JHY8_WESOR</name>
<proteinExistence type="predicted"/>
<reference evidence="2" key="1">
    <citation type="journal article" date="2020" name="Stud. Mycol.">
        <title>101 Dothideomycetes genomes: a test case for predicting lifestyles and emergence of pathogens.</title>
        <authorList>
            <person name="Haridas S."/>
            <person name="Albert R."/>
            <person name="Binder M."/>
            <person name="Bloem J."/>
            <person name="Labutti K."/>
            <person name="Salamov A."/>
            <person name="Andreopoulos B."/>
            <person name="Baker S."/>
            <person name="Barry K."/>
            <person name="Bills G."/>
            <person name="Bluhm B."/>
            <person name="Cannon C."/>
            <person name="Castanera R."/>
            <person name="Culley D."/>
            <person name="Daum C."/>
            <person name="Ezra D."/>
            <person name="Gonzalez J."/>
            <person name="Henrissat B."/>
            <person name="Kuo A."/>
            <person name="Liang C."/>
            <person name="Lipzen A."/>
            <person name="Lutzoni F."/>
            <person name="Magnuson J."/>
            <person name="Mondo S."/>
            <person name="Nolan M."/>
            <person name="Ohm R."/>
            <person name="Pangilinan J."/>
            <person name="Park H.-J."/>
            <person name="Ramirez L."/>
            <person name="Alfaro M."/>
            <person name="Sun H."/>
            <person name="Tritt A."/>
            <person name="Yoshinaga Y."/>
            <person name="Zwiers L.-H."/>
            <person name="Turgeon B."/>
            <person name="Goodwin S."/>
            <person name="Spatafora J."/>
            <person name="Crous P."/>
            <person name="Grigoriev I."/>
        </authorList>
    </citation>
    <scope>NUCLEOTIDE SEQUENCE</scope>
    <source>
        <strain evidence="2">CBS 379.55</strain>
    </source>
</reference>
<dbReference type="Proteomes" id="UP000800097">
    <property type="component" value="Unassembled WGS sequence"/>
</dbReference>
<feature type="compositionally biased region" description="Basic and acidic residues" evidence="1">
    <location>
        <begin position="154"/>
        <end position="167"/>
    </location>
</feature>
<gene>
    <name evidence="2" type="ORF">EI97DRAFT_433675</name>
</gene>
<evidence type="ECO:0000256" key="1">
    <source>
        <dbReference type="SAM" id="MobiDB-lite"/>
    </source>
</evidence>
<feature type="compositionally biased region" description="Low complexity" evidence="1">
    <location>
        <begin position="62"/>
        <end position="71"/>
    </location>
</feature>
<feature type="compositionally biased region" description="Polar residues" evidence="1">
    <location>
        <begin position="1"/>
        <end position="15"/>
    </location>
</feature>
<feature type="compositionally biased region" description="Basic and acidic residues" evidence="1">
    <location>
        <begin position="188"/>
        <end position="200"/>
    </location>
</feature>
<dbReference type="RefSeq" id="XP_033653809.1">
    <property type="nucleotide sequence ID" value="XM_033798437.1"/>
</dbReference>
<accession>A0A6A6JHY8</accession>
<feature type="region of interest" description="Disordered" evidence="1">
    <location>
        <begin position="1"/>
        <end position="212"/>
    </location>
</feature>
<keyword evidence="3" id="KW-1185">Reference proteome</keyword>
<dbReference type="EMBL" id="ML986494">
    <property type="protein sequence ID" value="KAF2276270.1"/>
    <property type="molecule type" value="Genomic_DNA"/>
</dbReference>
<feature type="compositionally biased region" description="Polar residues" evidence="1">
    <location>
        <begin position="73"/>
        <end position="104"/>
    </location>
</feature>
<organism evidence="2 3">
    <name type="scientific">Westerdykella ornata</name>
    <dbReference type="NCBI Taxonomy" id="318751"/>
    <lineage>
        <taxon>Eukaryota</taxon>
        <taxon>Fungi</taxon>
        <taxon>Dikarya</taxon>
        <taxon>Ascomycota</taxon>
        <taxon>Pezizomycotina</taxon>
        <taxon>Dothideomycetes</taxon>
        <taxon>Pleosporomycetidae</taxon>
        <taxon>Pleosporales</taxon>
        <taxon>Sporormiaceae</taxon>
        <taxon>Westerdykella</taxon>
    </lineage>
</organism>
<evidence type="ECO:0000313" key="2">
    <source>
        <dbReference type="EMBL" id="KAF2276270.1"/>
    </source>
</evidence>
<dbReference type="GeneID" id="54551612"/>
<sequence length="212" mass="22587">MSAKDSQTGLSSSTFVPPRPAAPPLLTQQLAPPTPIRFSHSLSAPTTAPPRDFPSQQVPQTASAESAPASPYYNFSSVRPSLPTISPGSYGSSPSHITYSSATGTGTGHDHSHFSNVGKASASHPQTIQHHPPSYPPVSRTDSIISESPLRFEAFNRDTEQPKRLEGLHLPPIRTASTGFGDSPGGRESVKERGEAEEGGKRRRLNISEVLE</sequence>
<evidence type="ECO:0000313" key="3">
    <source>
        <dbReference type="Proteomes" id="UP000800097"/>
    </source>
</evidence>